<dbReference type="EC" id="7.-.-.-" evidence="6"/>
<feature type="domain" description="FMN-binding" evidence="7">
    <location>
        <begin position="97"/>
        <end position="191"/>
    </location>
</feature>
<dbReference type="GO" id="GO:0005886">
    <property type="term" value="C:plasma membrane"/>
    <property type="evidence" value="ECO:0007669"/>
    <property type="project" value="UniProtKB-SubCell"/>
</dbReference>
<evidence type="ECO:0000256" key="1">
    <source>
        <dbReference type="ARBA" id="ARBA00022448"/>
    </source>
</evidence>
<evidence type="ECO:0000256" key="4">
    <source>
        <dbReference type="ARBA" id="ARBA00022643"/>
    </source>
</evidence>
<dbReference type="HAMAP" id="MF_00479">
    <property type="entry name" value="RsxG_RnfG"/>
    <property type="match status" value="1"/>
</dbReference>
<dbReference type="RefSeq" id="WP_424586584.1">
    <property type="nucleotide sequence ID" value="NZ_JBNAUB010000005.1"/>
</dbReference>
<proteinExistence type="inferred from homology"/>
<dbReference type="AlphaFoldDB" id="A0A2J6WF55"/>
<keyword evidence="6" id="KW-1278">Translocase</keyword>
<comment type="cofactor">
    <cofactor evidence="6">
        <name>FMN</name>
        <dbReference type="ChEBI" id="CHEBI:58210"/>
    </cofactor>
</comment>
<gene>
    <name evidence="6" type="primary">rnfG</name>
    <name evidence="8" type="ORF">C0189_01785</name>
</gene>
<reference evidence="8 9" key="1">
    <citation type="submission" date="2018-01" db="EMBL/GenBank/DDBJ databases">
        <title>Metagenomic assembled genomes from two thermal pools in the Uzon Caldera, Kamchatka, Russia.</title>
        <authorList>
            <person name="Wilkins L."/>
            <person name="Ettinger C."/>
        </authorList>
    </citation>
    <scope>NUCLEOTIDE SEQUENCE [LARGE SCALE GENOMIC DNA]</scope>
    <source>
        <strain evidence="8">ZAV-07</strain>
    </source>
</reference>
<comment type="subcellular location">
    <subcellularLocation>
        <location evidence="6">Cell membrane</location>
        <topology evidence="6">Single-pass membrane protein</topology>
    </subcellularLocation>
</comment>
<comment type="similarity">
    <text evidence="6">Belongs to the RnfG family.</text>
</comment>
<evidence type="ECO:0000313" key="9">
    <source>
        <dbReference type="Proteomes" id="UP000237040"/>
    </source>
</evidence>
<evidence type="ECO:0000256" key="2">
    <source>
        <dbReference type="ARBA" id="ARBA00022553"/>
    </source>
</evidence>
<keyword evidence="3 6" id="KW-0285">Flavoprotein</keyword>
<dbReference type="GO" id="GO:0009055">
    <property type="term" value="F:electron transfer activity"/>
    <property type="evidence" value="ECO:0007669"/>
    <property type="project" value="InterPro"/>
</dbReference>
<evidence type="ECO:0000256" key="5">
    <source>
        <dbReference type="ARBA" id="ARBA00022982"/>
    </source>
</evidence>
<sequence>MKNNVFKFAVTLGLISAITGLALAVVFQITKPIIAAQDAKALERGLSEVFPGNYEFIKLDKPIQSSDQSVTINESFLVKDKASGKNIGMVVKVVVPGSQAPIEMLVGVKSDGTVSGVKILKMNETAGLGSNADNPKYYVNKKDKITFLGQFVNKNVIKDKLVPKEDIIAMTGATITSTAVSKGVKVAGEAIVSYLKEAGQ</sequence>
<keyword evidence="6" id="KW-1133">Transmembrane helix</keyword>
<name>A0A2J6WF55_9BACT</name>
<dbReference type="PIRSF" id="PIRSF006091">
    <property type="entry name" value="E_trnsport_RnfG"/>
    <property type="match status" value="1"/>
</dbReference>
<dbReference type="Proteomes" id="UP000237040">
    <property type="component" value="Unassembled WGS sequence"/>
</dbReference>
<protein>
    <recommendedName>
        <fullName evidence="6">Ion-translocating oxidoreductase complex subunit G</fullName>
        <ecNumber evidence="6">7.-.-.-</ecNumber>
    </recommendedName>
    <alternativeName>
        <fullName evidence="6">Rnf electron transport complex subunit G</fullName>
    </alternativeName>
</protein>
<evidence type="ECO:0000313" key="8">
    <source>
        <dbReference type="EMBL" id="PMP68137.1"/>
    </source>
</evidence>
<evidence type="ECO:0000259" key="7">
    <source>
        <dbReference type="SMART" id="SM00900"/>
    </source>
</evidence>
<feature type="modified residue" description="FMN phosphoryl threonine" evidence="6">
    <location>
        <position position="174"/>
    </location>
</feature>
<comment type="subunit">
    <text evidence="6">The complex is composed of six subunits: RnfA, RnfB, RnfC, RnfD, RnfE and RnfG.</text>
</comment>
<dbReference type="Pfam" id="PF04205">
    <property type="entry name" value="FMN_bind"/>
    <property type="match status" value="1"/>
</dbReference>
<dbReference type="InterPro" id="IPR010209">
    <property type="entry name" value="Ion_transpt_RnfG/RsxG"/>
</dbReference>
<keyword evidence="5 6" id="KW-0249">Electron transport</keyword>
<dbReference type="EMBL" id="PNIL01000027">
    <property type="protein sequence ID" value="PMP68137.1"/>
    <property type="molecule type" value="Genomic_DNA"/>
</dbReference>
<keyword evidence="4 6" id="KW-0288">FMN</keyword>
<dbReference type="GO" id="GO:0010181">
    <property type="term" value="F:FMN binding"/>
    <property type="evidence" value="ECO:0007669"/>
    <property type="project" value="InterPro"/>
</dbReference>
<evidence type="ECO:0000256" key="6">
    <source>
        <dbReference type="HAMAP-Rule" id="MF_00479"/>
    </source>
</evidence>
<keyword evidence="1 6" id="KW-0813">Transport</keyword>
<dbReference type="InterPro" id="IPR007329">
    <property type="entry name" value="FMN-bd"/>
</dbReference>
<keyword evidence="6" id="KW-0812">Transmembrane</keyword>
<dbReference type="SMART" id="SM00900">
    <property type="entry name" value="FMN_bind"/>
    <property type="match status" value="1"/>
</dbReference>
<keyword evidence="6" id="KW-0472">Membrane</keyword>
<comment type="function">
    <text evidence="6">Part of a membrane-bound complex that couples electron transfer with translocation of ions across the membrane.</text>
</comment>
<dbReference type="PANTHER" id="PTHR36118">
    <property type="entry name" value="ION-TRANSLOCATING OXIDOREDUCTASE COMPLEX SUBUNIT G"/>
    <property type="match status" value="1"/>
</dbReference>
<keyword evidence="6" id="KW-1003">Cell membrane</keyword>
<comment type="caution">
    <text evidence="8">The sequence shown here is derived from an EMBL/GenBank/DDBJ whole genome shotgun (WGS) entry which is preliminary data.</text>
</comment>
<dbReference type="GO" id="GO:0022900">
    <property type="term" value="P:electron transport chain"/>
    <property type="evidence" value="ECO:0007669"/>
    <property type="project" value="UniProtKB-UniRule"/>
</dbReference>
<organism evidence="8 9">
    <name type="scientific">Caldisericum exile</name>
    <dbReference type="NCBI Taxonomy" id="693075"/>
    <lineage>
        <taxon>Bacteria</taxon>
        <taxon>Pseudomonadati</taxon>
        <taxon>Caldisericota/Cryosericota group</taxon>
        <taxon>Caldisericota</taxon>
        <taxon>Caldisericia</taxon>
        <taxon>Caldisericales</taxon>
        <taxon>Caldisericaceae</taxon>
        <taxon>Caldisericum</taxon>
    </lineage>
</organism>
<evidence type="ECO:0000256" key="3">
    <source>
        <dbReference type="ARBA" id="ARBA00022630"/>
    </source>
</evidence>
<keyword evidence="2 6" id="KW-0597">Phosphoprotein</keyword>
<dbReference type="PANTHER" id="PTHR36118:SF1">
    <property type="entry name" value="ION-TRANSLOCATING OXIDOREDUCTASE COMPLEX SUBUNIT G"/>
    <property type="match status" value="1"/>
</dbReference>
<accession>A0A2J6WF55</accession>